<sequence length="251" mass="27491">MAKKQNEATPNVNATANRDVVQRLNFLYQASVYLQSIAPPAPSHTPADNGKGKATQASVPHEAQGTSKLMSRKQRKTQRRVVGTKKTTGDLGRSYVQCMRAVGQKSTVKMDPSLKRSLCSNCNTTLITGTSASVRVKPSRAHGNIMIYTCLHCKATKRIPAPPNVTTRHPTPPPLVPAELPSVLQESVPPDIPPVDEQSRNADAQHRRQRKREKVARHLPLFARRDAGHVVFRGNERIAQDDEGGMGIAFA</sequence>
<dbReference type="PANTHER" id="PTHR14742:SF0">
    <property type="entry name" value="RIBONUCLEASE P PROTEIN SUBUNIT P21"/>
    <property type="match status" value="1"/>
</dbReference>
<dbReference type="AlphaFoldDB" id="A0A0D2Q8P9"/>
<keyword evidence="2" id="KW-0479">Metal-binding</keyword>
<feature type="region of interest" description="Disordered" evidence="5">
    <location>
        <begin position="185"/>
        <end position="214"/>
    </location>
</feature>
<evidence type="ECO:0000256" key="4">
    <source>
        <dbReference type="ARBA" id="ARBA00038402"/>
    </source>
</evidence>
<protein>
    <recommendedName>
        <fullName evidence="8">Rpr2-domain-containing protein</fullName>
    </recommendedName>
</protein>
<feature type="compositionally biased region" description="Basic residues" evidence="5">
    <location>
        <begin position="70"/>
        <end position="83"/>
    </location>
</feature>
<dbReference type="OMA" id="RNDSTHG"/>
<dbReference type="GO" id="GO:0005655">
    <property type="term" value="C:nucleolar ribonuclease P complex"/>
    <property type="evidence" value="ECO:0007669"/>
    <property type="project" value="TreeGrafter"/>
</dbReference>
<dbReference type="InterPro" id="IPR007175">
    <property type="entry name" value="Rpr2/Snm1/Rpp21"/>
</dbReference>
<reference evidence="7" key="1">
    <citation type="submission" date="2014-04" db="EMBL/GenBank/DDBJ databases">
        <title>Evolutionary Origins and Diversification of the Mycorrhizal Mutualists.</title>
        <authorList>
            <consortium name="DOE Joint Genome Institute"/>
            <consortium name="Mycorrhizal Genomics Consortium"/>
            <person name="Kohler A."/>
            <person name="Kuo A."/>
            <person name="Nagy L.G."/>
            <person name="Floudas D."/>
            <person name="Copeland A."/>
            <person name="Barry K.W."/>
            <person name="Cichocki N."/>
            <person name="Veneault-Fourrey C."/>
            <person name="LaButti K."/>
            <person name="Lindquist E.A."/>
            <person name="Lipzen A."/>
            <person name="Lundell T."/>
            <person name="Morin E."/>
            <person name="Murat C."/>
            <person name="Riley R."/>
            <person name="Ohm R."/>
            <person name="Sun H."/>
            <person name="Tunlid A."/>
            <person name="Henrissat B."/>
            <person name="Grigoriev I.V."/>
            <person name="Hibbett D.S."/>
            <person name="Martin F."/>
        </authorList>
    </citation>
    <scope>NUCLEOTIDE SEQUENCE [LARGE SCALE GENOMIC DNA]</scope>
    <source>
        <strain evidence="7">FD-334 SS-4</strain>
    </source>
</reference>
<keyword evidence="3" id="KW-0862">Zinc</keyword>
<dbReference type="STRING" id="945553.A0A0D2Q8P9"/>
<dbReference type="Proteomes" id="UP000054270">
    <property type="component" value="Unassembled WGS sequence"/>
</dbReference>
<dbReference type="OrthoDB" id="128536at2759"/>
<evidence type="ECO:0008006" key="8">
    <source>
        <dbReference type="Google" id="ProtNLM"/>
    </source>
</evidence>
<name>A0A0D2Q8P9_HYPSF</name>
<feature type="compositionally biased region" description="Basic and acidic residues" evidence="5">
    <location>
        <begin position="197"/>
        <end position="206"/>
    </location>
</feature>
<dbReference type="Gene3D" id="6.20.50.20">
    <property type="match status" value="1"/>
</dbReference>
<keyword evidence="7" id="KW-1185">Reference proteome</keyword>
<dbReference type="PANTHER" id="PTHR14742">
    <property type="entry name" value="RIBONUCLEASE P SUBUNIT P21"/>
    <property type="match status" value="1"/>
</dbReference>
<dbReference type="Pfam" id="PF04032">
    <property type="entry name" value="Rpr2"/>
    <property type="match status" value="1"/>
</dbReference>
<proteinExistence type="inferred from homology"/>
<dbReference type="EMBL" id="KN817522">
    <property type="protein sequence ID" value="KJA28075.1"/>
    <property type="molecule type" value="Genomic_DNA"/>
</dbReference>
<keyword evidence="1" id="KW-0819">tRNA processing</keyword>
<evidence type="ECO:0000256" key="3">
    <source>
        <dbReference type="ARBA" id="ARBA00022833"/>
    </source>
</evidence>
<evidence type="ECO:0000313" key="6">
    <source>
        <dbReference type="EMBL" id="KJA28075.1"/>
    </source>
</evidence>
<evidence type="ECO:0000256" key="1">
    <source>
        <dbReference type="ARBA" id="ARBA00022694"/>
    </source>
</evidence>
<organism evidence="6 7">
    <name type="scientific">Hypholoma sublateritium (strain FD-334 SS-4)</name>
    <dbReference type="NCBI Taxonomy" id="945553"/>
    <lineage>
        <taxon>Eukaryota</taxon>
        <taxon>Fungi</taxon>
        <taxon>Dikarya</taxon>
        <taxon>Basidiomycota</taxon>
        <taxon>Agaricomycotina</taxon>
        <taxon>Agaricomycetes</taxon>
        <taxon>Agaricomycetidae</taxon>
        <taxon>Agaricales</taxon>
        <taxon>Agaricineae</taxon>
        <taxon>Strophariaceae</taxon>
        <taxon>Hypholoma</taxon>
    </lineage>
</organism>
<evidence type="ECO:0000256" key="5">
    <source>
        <dbReference type="SAM" id="MobiDB-lite"/>
    </source>
</evidence>
<comment type="similarity">
    <text evidence="4">Belongs to the eukaryotic/archaeal RNase P protein component 4 family.</text>
</comment>
<gene>
    <name evidence="6" type="ORF">HYPSUDRAFT_130038</name>
</gene>
<evidence type="ECO:0000313" key="7">
    <source>
        <dbReference type="Proteomes" id="UP000054270"/>
    </source>
</evidence>
<accession>A0A0D2Q8P9</accession>
<evidence type="ECO:0000256" key="2">
    <source>
        <dbReference type="ARBA" id="ARBA00022723"/>
    </source>
</evidence>
<dbReference type="GO" id="GO:0008033">
    <property type="term" value="P:tRNA processing"/>
    <property type="evidence" value="ECO:0007669"/>
    <property type="project" value="UniProtKB-KW"/>
</dbReference>
<dbReference type="GO" id="GO:0046872">
    <property type="term" value="F:metal ion binding"/>
    <property type="evidence" value="ECO:0007669"/>
    <property type="project" value="UniProtKB-KW"/>
</dbReference>
<feature type="region of interest" description="Disordered" evidence="5">
    <location>
        <begin position="39"/>
        <end position="86"/>
    </location>
</feature>